<evidence type="ECO:0000256" key="2">
    <source>
        <dbReference type="ARBA" id="ARBA00012052"/>
    </source>
</evidence>
<evidence type="ECO:0000256" key="5">
    <source>
        <dbReference type="ARBA" id="ARBA00022741"/>
    </source>
</evidence>
<evidence type="ECO:0000259" key="10">
    <source>
        <dbReference type="Pfam" id="PF00288"/>
    </source>
</evidence>
<protein>
    <recommendedName>
        <fullName evidence="3 9">4-diphosphocytidyl-2-C-methyl-D-erythritol kinase</fullName>
        <shortName evidence="9">CMK</shortName>
        <ecNumber evidence="2 9">2.7.1.148</ecNumber>
    </recommendedName>
    <alternativeName>
        <fullName evidence="8 9">4-(cytidine-5'-diphospho)-2-C-methyl-D-erythritol kinase</fullName>
    </alternativeName>
</protein>
<organism evidence="12">
    <name type="scientific">Thermodesulfatator atlanticus</name>
    <dbReference type="NCBI Taxonomy" id="501497"/>
    <lineage>
        <taxon>Bacteria</taxon>
        <taxon>Pseudomonadati</taxon>
        <taxon>Thermodesulfobacteriota</taxon>
        <taxon>Thermodesulfobacteria</taxon>
        <taxon>Thermodesulfobacteriales</taxon>
        <taxon>Thermodesulfatatoraceae</taxon>
        <taxon>Thermodesulfatator</taxon>
    </lineage>
</organism>
<dbReference type="GO" id="GO:0005524">
    <property type="term" value="F:ATP binding"/>
    <property type="evidence" value="ECO:0007669"/>
    <property type="project" value="UniProtKB-UniRule"/>
</dbReference>
<comment type="caution">
    <text evidence="12">The sequence shown here is derived from an EMBL/GenBank/DDBJ whole genome shotgun (WGS) entry which is preliminary data.</text>
</comment>
<dbReference type="GO" id="GO:0016114">
    <property type="term" value="P:terpenoid biosynthetic process"/>
    <property type="evidence" value="ECO:0007669"/>
    <property type="project" value="UniProtKB-UniRule"/>
</dbReference>
<dbReference type="PANTHER" id="PTHR43527:SF2">
    <property type="entry name" value="4-DIPHOSPHOCYTIDYL-2-C-METHYL-D-ERYTHRITOL KINASE, CHLOROPLASTIC"/>
    <property type="match status" value="1"/>
</dbReference>
<dbReference type="Proteomes" id="UP000886101">
    <property type="component" value="Unassembled WGS sequence"/>
</dbReference>
<feature type="binding site" evidence="9">
    <location>
        <begin position="93"/>
        <end position="103"/>
    </location>
    <ligand>
        <name>ATP</name>
        <dbReference type="ChEBI" id="CHEBI:30616"/>
    </ligand>
</feature>
<evidence type="ECO:0000256" key="1">
    <source>
        <dbReference type="ARBA" id="ARBA00009684"/>
    </source>
</evidence>
<dbReference type="InterPro" id="IPR013750">
    <property type="entry name" value="GHMP_kinase_C_dom"/>
</dbReference>
<accession>A0A7V5U2J6</accession>
<feature type="active site" evidence="9">
    <location>
        <position position="134"/>
    </location>
</feature>
<dbReference type="InterPro" id="IPR014721">
    <property type="entry name" value="Ribsml_uS5_D2-typ_fold_subgr"/>
</dbReference>
<evidence type="ECO:0000256" key="8">
    <source>
        <dbReference type="ARBA" id="ARBA00032554"/>
    </source>
</evidence>
<dbReference type="EMBL" id="DROK01000149">
    <property type="protein sequence ID" value="HHI97215.1"/>
    <property type="molecule type" value="Genomic_DNA"/>
</dbReference>
<comment type="catalytic activity">
    <reaction evidence="9">
        <text>4-CDP-2-C-methyl-D-erythritol + ATP = 4-CDP-2-C-methyl-D-erythritol 2-phosphate + ADP + H(+)</text>
        <dbReference type="Rhea" id="RHEA:18437"/>
        <dbReference type="ChEBI" id="CHEBI:15378"/>
        <dbReference type="ChEBI" id="CHEBI:30616"/>
        <dbReference type="ChEBI" id="CHEBI:57823"/>
        <dbReference type="ChEBI" id="CHEBI:57919"/>
        <dbReference type="ChEBI" id="CHEBI:456216"/>
        <dbReference type="EC" id="2.7.1.148"/>
    </reaction>
</comment>
<evidence type="ECO:0000259" key="11">
    <source>
        <dbReference type="Pfam" id="PF08544"/>
    </source>
</evidence>
<keyword evidence="4 9" id="KW-0808">Transferase</keyword>
<keyword evidence="6 9" id="KW-0418">Kinase</keyword>
<dbReference type="InterPro" id="IPR006204">
    <property type="entry name" value="GHMP_kinase_N_dom"/>
</dbReference>
<dbReference type="PANTHER" id="PTHR43527">
    <property type="entry name" value="4-DIPHOSPHOCYTIDYL-2-C-METHYL-D-ERYTHRITOL KINASE, CHLOROPLASTIC"/>
    <property type="match status" value="1"/>
</dbReference>
<keyword evidence="5 9" id="KW-0547">Nucleotide-binding</keyword>
<comment type="function">
    <text evidence="9">Catalyzes the phosphorylation of the position 2 hydroxy group of 4-diphosphocytidyl-2C-methyl-D-erythritol.</text>
</comment>
<feature type="domain" description="GHMP kinase N-terminal" evidence="10">
    <location>
        <begin position="65"/>
        <end position="139"/>
    </location>
</feature>
<proteinExistence type="inferred from homology"/>
<dbReference type="Pfam" id="PF08544">
    <property type="entry name" value="GHMP_kinases_C"/>
    <property type="match status" value="1"/>
</dbReference>
<evidence type="ECO:0000256" key="7">
    <source>
        <dbReference type="ARBA" id="ARBA00022840"/>
    </source>
</evidence>
<dbReference type="InterPro" id="IPR020568">
    <property type="entry name" value="Ribosomal_Su5_D2-typ_SF"/>
</dbReference>
<gene>
    <name evidence="9 12" type="primary">ispE</name>
    <name evidence="12" type="ORF">ENJ96_05120</name>
</gene>
<keyword evidence="7 9" id="KW-0067">ATP-binding</keyword>
<evidence type="ECO:0000256" key="4">
    <source>
        <dbReference type="ARBA" id="ARBA00022679"/>
    </source>
</evidence>
<dbReference type="HAMAP" id="MF_00061">
    <property type="entry name" value="IspE"/>
    <property type="match status" value="1"/>
</dbReference>
<dbReference type="InterPro" id="IPR036554">
    <property type="entry name" value="GHMP_kinase_C_sf"/>
</dbReference>
<evidence type="ECO:0000256" key="3">
    <source>
        <dbReference type="ARBA" id="ARBA00017473"/>
    </source>
</evidence>
<sequence length="280" mass="30940">MATKVLAPAKLNLVLKVLAKRPDGYHELFTIFQKVTLFDELILALTPEKEITLETRGEVPTGEDNLCVRAAKLYQARTNKIFGLKIRLTKKIPMAAGLGGGSSDAAAVLKFLNQHFGALSQEELMALGRRLGADVPFFLSPYSTALGRGIGEILSPWPTFPAWYVVVCPEVRISTAWAYQNLRLTTPCELPNYEPDQPLWHQGLVNDFEPLIFAAYPEIGRWKRRLKELGAKEALLSGSGASVFGVFEALEEAKKTYLNLKDEGVKVFLVTNHIPAKGGE</sequence>
<feature type="active site" evidence="9">
    <location>
        <position position="10"/>
    </location>
</feature>
<dbReference type="SUPFAM" id="SSF54211">
    <property type="entry name" value="Ribosomal protein S5 domain 2-like"/>
    <property type="match status" value="1"/>
</dbReference>
<dbReference type="UniPathway" id="UPA00056">
    <property type="reaction ID" value="UER00094"/>
</dbReference>
<dbReference type="NCBIfam" id="TIGR00154">
    <property type="entry name" value="ispE"/>
    <property type="match status" value="1"/>
</dbReference>
<dbReference type="EC" id="2.7.1.148" evidence="2 9"/>
<comment type="pathway">
    <text evidence="9">Isoprenoid biosynthesis; isopentenyl diphosphate biosynthesis via DXP pathway; isopentenyl diphosphate from 1-deoxy-D-xylulose 5-phosphate: step 3/6.</text>
</comment>
<dbReference type="GO" id="GO:0019288">
    <property type="term" value="P:isopentenyl diphosphate biosynthetic process, methylerythritol 4-phosphate pathway"/>
    <property type="evidence" value="ECO:0007669"/>
    <property type="project" value="UniProtKB-UniRule"/>
</dbReference>
<evidence type="ECO:0000313" key="12">
    <source>
        <dbReference type="EMBL" id="HHI97215.1"/>
    </source>
</evidence>
<dbReference type="InterPro" id="IPR004424">
    <property type="entry name" value="IspE"/>
</dbReference>
<evidence type="ECO:0000256" key="6">
    <source>
        <dbReference type="ARBA" id="ARBA00022777"/>
    </source>
</evidence>
<dbReference type="PIRSF" id="PIRSF010376">
    <property type="entry name" value="IspE"/>
    <property type="match status" value="1"/>
</dbReference>
<feature type="domain" description="GHMP kinase C-terminal" evidence="11">
    <location>
        <begin position="204"/>
        <end position="264"/>
    </location>
</feature>
<comment type="similarity">
    <text evidence="1 9">Belongs to the GHMP kinase family. IspE subfamily.</text>
</comment>
<dbReference type="Gene3D" id="3.30.230.10">
    <property type="match status" value="1"/>
</dbReference>
<dbReference type="AlphaFoldDB" id="A0A7V5U2J6"/>
<dbReference type="SUPFAM" id="SSF55060">
    <property type="entry name" value="GHMP Kinase, C-terminal domain"/>
    <property type="match status" value="1"/>
</dbReference>
<name>A0A7V5U2J6_9BACT</name>
<reference evidence="12" key="1">
    <citation type="journal article" date="2020" name="mSystems">
        <title>Genome- and Community-Level Interaction Insights into Carbon Utilization and Element Cycling Functions of Hydrothermarchaeota in Hydrothermal Sediment.</title>
        <authorList>
            <person name="Zhou Z."/>
            <person name="Liu Y."/>
            <person name="Xu W."/>
            <person name="Pan J."/>
            <person name="Luo Z.H."/>
            <person name="Li M."/>
        </authorList>
    </citation>
    <scope>NUCLEOTIDE SEQUENCE [LARGE SCALE GENOMIC DNA]</scope>
    <source>
        <strain evidence="12">HyVt-533</strain>
    </source>
</reference>
<dbReference type="GO" id="GO:0050515">
    <property type="term" value="F:4-(cytidine 5'-diphospho)-2-C-methyl-D-erythritol kinase activity"/>
    <property type="evidence" value="ECO:0007669"/>
    <property type="project" value="UniProtKB-UniRule"/>
</dbReference>
<keyword evidence="9" id="KW-0414">Isoprene biosynthesis</keyword>
<dbReference type="Gene3D" id="3.30.70.890">
    <property type="entry name" value="GHMP kinase, C-terminal domain"/>
    <property type="match status" value="1"/>
</dbReference>
<dbReference type="Pfam" id="PF00288">
    <property type="entry name" value="GHMP_kinases_N"/>
    <property type="match status" value="1"/>
</dbReference>
<evidence type="ECO:0000256" key="9">
    <source>
        <dbReference type="HAMAP-Rule" id="MF_00061"/>
    </source>
</evidence>